<evidence type="ECO:0000259" key="1">
    <source>
        <dbReference type="PROSITE" id="PS50206"/>
    </source>
</evidence>
<dbReference type="GeneID" id="12448542"/>
<dbReference type="RefSeq" id="WP_014556805.1">
    <property type="nucleotide sequence ID" value="NC_017459.1"/>
</dbReference>
<evidence type="ECO:0000313" key="3">
    <source>
        <dbReference type="Proteomes" id="UP000007954"/>
    </source>
</evidence>
<dbReference type="SUPFAM" id="SSF52821">
    <property type="entry name" value="Rhodanese/Cell cycle control phosphatase"/>
    <property type="match status" value="1"/>
</dbReference>
<proteinExistence type="predicted"/>
<dbReference type="AlphaFoldDB" id="G0LMW5"/>
<dbReference type="HOGENOM" id="CLU_089574_13_3_2"/>
<feature type="domain" description="Rhodanese" evidence="1">
    <location>
        <begin position="20"/>
        <end position="109"/>
    </location>
</feature>
<dbReference type="PROSITE" id="PS50206">
    <property type="entry name" value="RHODANESE_3"/>
    <property type="match status" value="1"/>
</dbReference>
<dbReference type="InterPro" id="IPR036873">
    <property type="entry name" value="Rhodanese-like_dom_sf"/>
</dbReference>
<dbReference type="KEGG" id="hwc:Hqrw_3694"/>
<protein>
    <submittedName>
        <fullName evidence="2">Rhodanese domain protein</fullName>
    </submittedName>
</protein>
<dbReference type="SMART" id="SM00450">
    <property type="entry name" value="RHOD"/>
    <property type="match status" value="1"/>
</dbReference>
<evidence type="ECO:0000313" key="2">
    <source>
        <dbReference type="EMBL" id="CCC41435.1"/>
    </source>
</evidence>
<dbReference type="PANTHER" id="PTHR43031:SF1">
    <property type="entry name" value="PYRIDINE NUCLEOTIDE-DISULPHIDE OXIDOREDUCTASE"/>
    <property type="match status" value="1"/>
</dbReference>
<accession>G0LMW5</accession>
<dbReference type="InterPro" id="IPR050229">
    <property type="entry name" value="GlpE_sulfurtransferase"/>
</dbReference>
<gene>
    <name evidence="2" type="ordered locus">Hqrw_3694</name>
</gene>
<dbReference type="InterPro" id="IPR001763">
    <property type="entry name" value="Rhodanese-like_dom"/>
</dbReference>
<sequence length="111" mass="12666">MVSEIDPETVKHQLENNSHAAERLQIIDIRSQVQFEQGHLPEAINIPLDKLPHRIEEIEWSQHIVVACPIGQSSIQAARLIQSYEDVPHDARIQSMAGGYDAWEYELVQES</sequence>
<dbReference type="EMBL" id="FR746099">
    <property type="protein sequence ID" value="CCC41435.1"/>
    <property type="molecule type" value="Genomic_DNA"/>
</dbReference>
<organism evidence="2 3">
    <name type="scientific">Haloquadratum walsbyi (strain DSM 16854 / JCM 12705 / C23)</name>
    <dbReference type="NCBI Taxonomy" id="768065"/>
    <lineage>
        <taxon>Archaea</taxon>
        <taxon>Methanobacteriati</taxon>
        <taxon>Methanobacteriota</taxon>
        <taxon>Stenosarchaea group</taxon>
        <taxon>Halobacteria</taxon>
        <taxon>Halobacteriales</taxon>
        <taxon>Haloferacaceae</taxon>
        <taxon>Haloquadratum</taxon>
    </lineage>
</organism>
<dbReference type="Pfam" id="PF00581">
    <property type="entry name" value="Rhodanese"/>
    <property type="match status" value="1"/>
</dbReference>
<dbReference type="CDD" id="cd00158">
    <property type="entry name" value="RHOD"/>
    <property type="match status" value="1"/>
</dbReference>
<name>G0LMW5_HALWC</name>
<dbReference type="OrthoDB" id="135517at2157"/>
<dbReference type="Gene3D" id="3.40.250.10">
    <property type="entry name" value="Rhodanese-like domain"/>
    <property type="match status" value="1"/>
</dbReference>
<reference evidence="2 3" key="1">
    <citation type="journal article" date="2011" name="PLoS ONE">
        <title>Haloquadratum walsbyi: limited diversity in a global pond.</title>
        <authorList>
            <person name="Dyall-Smith M."/>
            <person name="Pfeiffer F."/>
            <person name="Klee K."/>
            <person name="Palm P."/>
            <person name="Gross K."/>
            <person name="Schuster S.C."/>
            <person name="Rampp M."/>
            <person name="Oesterhelt D."/>
        </authorList>
    </citation>
    <scope>NUCLEOTIDE SEQUENCE [LARGE SCALE GENOMIC DNA]</scope>
    <source>
        <strain evidence="3">DSM 16854 / JCM 12705 / C23</strain>
    </source>
</reference>
<dbReference type="Proteomes" id="UP000007954">
    <property type="component" value="Chromosome"/>
</dbReference>
<dbReference type="PANTHER" id="PTHR43031">
    <property type="entry name" value="FAD-DEPENDENT OXIDOREDUCTASE"/>
    <property type="match status" value="1"/>
</dbReference>